<reference evidence="1 2" key="1">
    <citation type="submission" date="2021-01" db="EMBL/GenBank/DDBJ databases">
        <title>FDA dAtabase for Regulatory Grade micrObial Sequences (FDA-ARGOS): Supporting development and validation of Infectious Disease Dx tests.</title>
        <authorList>
            <person name="Sproer C."/>
            <person name="Gronow S."/>
            <person name="Severitt S."/>
            <person name="Schroder I."/>
            <person name="Tallon L."/>
            <person name="Sadzewicz L."/>
            <person name="Zhao X."/>
            <person name="Boylan J."/>
            <person name="Ott S."/>
            <person name="Bowen H."/>
            <person name="Vavikolanu K."/>
            <person name="Mehta A."/>
            <person name="Aluvathingal J."/>
            <person name="Nadendla S."/>
            <person name="Lowell S."/>
            <person name="Myers T."/>
            <person name="Yan Y."/>
            <person name="Sichtig H."/>
        </authorList>
    </citation>
    <scope>NUCLEOTIDE SEQUENCE [LARGE SCALE GENOMIC DNA]</scope>
    <source>
        <strain evidence="1 2">FDAARGOS_1131</strain>
    </source>
</reference>
<dbReference type="GeneID" id="93526700"/>
<gene>
    <name evidence="1" type="ORF">I6I88_03490</name>
</gene>
<evidence type="ECO:0008006" key="3">
    <source>
        <dbReference type="Google" id="ProtNLM"/>
    </source>
</evidence>
<accession>A0A9Q7E978</accession>
<name>A0A9Q7E978_MYROD</name>
<protein>
    <recommendedName>
        <fullName evidence="3">Lipoprotein</fullName>
    </recommendedName>
</protein>
<dbReference type="PROSITE" id="PS51257">
    <property type="entry name" value="PROKAR_LIPOPROTEIN"/>
    <property type="match status" value="1"/>
</dbReference>
<evidence type="ECO:0000313" key="1">
    <source>
        <dbReference type="EMBL" id="QQU00842.1"/>
    </source>
</evidence>
<dbReference type="RefSeq" id="WP_002990684.1">
    <property type="nucleotide sequence ID" value="NZ_CP068108.1"/>
</dbReference>
<evidence type="ECO:0000313" key="2">
    <source>
        <dbReference type="Proteomes" id="UP000596202"/>
    </source>
</evidence>
<proteinExistence type="predicted"/>
<sequence>MRLSFLLLGIFSFFSCYSTKEKTVDAQTKQQLYPYLTKNHTYIYVDRDDNPVISTAFTTAGLFTSTGYAVVENEKGETAVINTAGKVVVPFLARYVSLQVLQDELTVVYTRETYTKNSRFWEWEWNIFSGLKTEVHRQKFEVYILETNQVLFAEQLSDKASLPTYVDTIDSEHFIFNQTLYKRKGQRLAKQKSNIIHWFDTNKLLQRNGAQFSILTLENKQQTLSNLEATQQVTFEVNGAELLLTEVNKSRYYSEIPEILYHPKTKEYRIEPLFEKVLPRQIKIRNEADFAYLQKVSYINSVPDYPYFILGVFDFDRWVFQWKYLTEEGTLLDTIDAPDFFVVDAMSRVQRPHPTELISTDQIPAPWCLAAVTKYSGFTHLFKITLKQDGQDNRYGLWNTQTKQWELQPIYRDFYWLDVDQGLLALTQEDNQYVVYNYLTKKNTTTAVFNYIDTSGWVTQVDTAGTKTSFYLDFATAKAYRENPK</sequence>
<organism evidence="1 2">
    <name type="scientific">Myroides odoratus</name>
    <name type="common">Flavobacterium odoratum</name>
    <dbReference type="NCBI Taxonomy" id="256"/>
    <lineage>
        <taxon>Bacteria</taxon>
        <taxon>Pseudomonadati</taxon>
        <taxon>Bacteroidota</taxon>
        <taxon>Flavobacteriia</taxon>
        <taxon>Flavobacteriales</taxon>
        <taxon>Flavobacteriaceae</taxon>
        <taxon>Myroides</taxon>
    </lineage>
</organism>
<dbReference type="Proteomes" id="UP000596202">
    <property type="component" value="Chromosome"/>
</dbReference>
<dbReference type="EMBL" id="CP068108">
    <property type="protein sequence ID" value="QQU00842.1"/>
    <property type="molecule type" value="Genomic_DNA"/>
</dbReference>
<dbReference type="OrthoDB" id="1420171at2"/>
<dbReference type="AlphaFoldDB" id="A0A9Q7E978"/>